<keyword evidence="4" id="KW-1035">Host cytoplasm</keyword>
<name>Q9YTM3_ATHV3</name>
<dbReference type="PIR" id="T42957">
    <property type="entry name" value="T42957"/>
</dbReference>
<evidence type="ECO:0000313" key="6">
    <source>
        <dbReference type="Proteomes" id="UP000008287"/>
    </source>
</evidence>
<dbReference type="Proteomes" id="UP000008287">
    <property type="component" value="Segment"/>
</dbReference>
<sequence>MEVVARILLGVSKTNMISQDHVTVPRLVLEVNKSESVCIAANTPCFVVDGVLMADQLRAHIRSRMLSNKFAGFIMACFVENEDMVESLNLFPHVFSSRLFIYNPCNHILLEMCGLLSMLENIAAPSASSLSAIVERAEYLWTKNKCPDAAFLLHGIKTLASTSSYFYNINSPVESLVSPLLMFKLYKCIEEGDPVSKGLLKPIYLTSWKMDTHYEASNKDICGGCVFNLFYCNTVFTKHLQNKEVLKLFKCACVTYNHITNIVSQ</sequence>
<keyword evidence="6" id="KW-1185">Reference proteome</keyword>
<dbReference type="InterPro" id="IPR002600">
    <property type="entry name" value="Herpes_UL7"/>
</dbReference>
<organism evidence="6">
    <name type="scientific">Ateline herpesvirus 3</name>
    <name type="common">AtHV-3</name>
    <name type="synonym">Herpesvirus ateles</name>
    <dbReference type="NCBI Taxonomy" id="85618"/>
    <lineage>
        <taxon>Viruses</taxon>
        <taxon>Duplodnaviria</taxon>
        <taxon>Heunggongvirae</taxon>
        <taxon>Peploviricota</taxon>
        <taxon>Herviviricetes</taxon>
        <taxon>Herpesvirales</taxon>
        <taxon>Orthoherpesviridae</taxon>
        <taxon>Gammaherpesvirinae</taxon>
        <taxon>Rhadinovirus</taxon>
        <taxon>Rhadinovirus atelinegamma3</taxon>
    </lineage>
</organism>
<accession>Q9YTM3</accession>
<dbReference type="RefSeq" id="NP_048015.1">
    <property type="nucleotide sequence ID" value="NC_001987.1"/>
</dbReference>
<evidence type="ECO:0000313" key="5">
    <source>
        <dbReference type="EMBL" id="AAC95568.1"/>
    </source>
</evidence>
<evidence type="ECO:0000256" key="1">
    <source>
        <dbReference type="ARBA" id="ARBA00022580"/>
    </source>
</evidence>
<keyword evidence="3" id="KW-0946">Virion</keyword>
<dbReference type="EMBL" id="AF083424">
    <property type="protein sequence ID" value="AAC95568.1"/>
    <property type="molecule type" value="Genomic_DNA"/>
</dbReference>
<protein>
    <submittedName>
        <fullName evidence="5">Orf 42</fullName>
    </submittedName>
</protein>
<dbReference type="KEGG" id="vg:1450426"/>
<organismHost>
    <name type="scientific">Ateles</name>
    <dbReference type="NCBI Taxonomy" id="9506"/>
</organismHost>
<evidence type="ECO:0000256" key="3">
    <source>
        <dbReference type="ARBA" id="ARBA00022844"/>
    </source>
</evidence>
<reference evidence="5 6" key="1">
    <citation type="journal article" date="2000" name="J. Virol.">
        <title>Primary structure of the Herpesvirus ateles genome.</title>
        <authorList>
            <person name="Albrecht J.C."/>
        </authorList>
    </citation>
    <scope>NUCLEOTIDE SEQUENCE [LARGE SCALE GENOMIC DNA]</scope>
    <source>
        <strain evidence="5">73</strain>
    </source>
</reference>
<dbReference type="Pfam" id="PF01677">
    <property type="entry name" value="Herpes_UL7"/>
    <property type="match status" value="1"/>
</dbReference>
<keyword evidence="2" id="KW-1040">Host Golgi apparatus</keyword>
<keyword evidence="1" id="KW-0920">Virion tegument</keyword>
<dbReference type="OrthoDB" id="15205at10239"/>
<evidence type="ECO:0000256" key="2">
    <source>
        <dbReference type="ARBA" id="ARBA00022812"/>
    </source>
</evidence>
<dbReference type="GO" id="GO:0044423">
    <property type="term" value="C:virion component"/>
    <property type="evidence" value="ECO:0007669"/>
    <property type="project" value="UniProtKB-KW"/>
</dbReference>
<dbReference type="GeneID" id="1450426"/>
<dbReference type="HAMAP" id="MF_04038">
    <property type="entry name" value="HSV_CEP1"/>
    <property type="match status" value="1"/>
</dbReference>
<proteinExistence type="inferred from homology"/>
<evidence type="ECO:0000256" key="4">
    <source>
        <dbReference type="ARBA" id="ARBA00023200"/>
    </source>
</evidence>